<sequence length="199" mass="22617">MPDKIHDLKVPTRVTVFTHVDQRRRLQIMLAPPEGWGDRHVDISIDKSSGTLTLGPFDALPVMMNPKLLLGNSNLFKNGGKYHTHRSNGTPFKSSLYRCYEQTVNEMTASNDSVKYQIQVRLPFNNVKITDADISGHHHLLWLKYSPVNYLDETDKILKTKVFLLVDLIEITGTKSASLTERKKFAPIDLLSDIKDDRG</sequence>
<organism evidence="1 2">
    <name type="scientific">Thalassiosira oceanica</name>
    <name type="common">Marine diatom</name>
    <dbReference type="NCBI Taxonomy" id="159749"/>
    <lineage>
        <taxon>Eukaryota</taxon>
        <taxon>Sar</taxon>
        <taxon>Stramenopiles</taxon>
        <taxon>Ochrophyta</taxon>
        <taxon>Bacillariophyta</taxon>
        <taxon>Coscinodiscophyceae</taxon>
        <taxon>Thalassiosirophycidae</taxon>
        <taxon>Thalassiosirales</taxon>
        <taxon>Thalassiosiraceae</taxon>
        <taxon>Thalassiosira</taxon>
    </lineage>
</organism>
<gene>
    <name evidence="1" type="ORF">THAOC_34221</name>
</gene>
<dbReference type="Proteomes" id="UP000266841">
    <property type="component" value="Unassembled WGS sequence"/>
</dbReference>
<proteinExistence type="predicted"/>
<comment type="caution">
    <text evidence="1">The sequence shown here is derived from an EMBL/GenBank/DDBJ whole genome shotgun (WGS) entry which is preliminary data.</text>
</comment>
<name>K0R2W3_THAOC</name>
<accession>K0R2W3</accession>
<keyword evidence="2" id="KW-1185">Reference proteome</keyword>
<dbReference type="EMBL" id="AGNL01047363">
    <property type="protein sequence ID" value="EJK47088.1"/>
    <property type="molecule type" value="Genomic_DNA"/>
</dbReference>
<protein>
    <submittedName>
        <fullName evidence="1">Uncharacterized protein</fullName>
    </submittedName>
</protein>
<reference evidence="1 2" key="1">
    <citation type="journal article" date="2012" name="Genome Biol.">
        <title>Genome and low-iron response of an oceanic diatom adapted to chronic iron limitation.</title>
        <authorList>
            <person name="Lommer M."/>
            <person name="Specht M."/>
            <person name="Roy A.S."/>
            <person name="Kraemer L."/>
            <person name="Andreson R."/>
            <person name="Gutowska M.A."/>
            <person name="Wolf J."/>
            <person name="Bergner S.V."/>
            <person name="Schilhabel M.B."/>
            <person name="Klostermeier U.C."/>
            <person name="Beiko R.G."/>
            <person name="Rosenstiel P."/>
            <person name="Hippler M."/>
            <person name="Laroche J."/>
        </authorList>
    </citation>
    <scope>NUCLEOTIDE SEQUENCE [LARGE SCALE GENOMIC DNA]</scope>
    <source>
        <strain evidence="1 2">CCMP1005</strain>
    </source>
</reference>
<evidence type="ECO:0000313" key="1">
    <source>
        <dbReference type="EMBL" id="EJK47088.1"/>
    </source>
</evidence>
<dbReference type="AlphaFoldDB" id="K0R2W3"/>
<evidence type="ECO:0000313" key="2">
    <source>
        <dbReference type="Proteomes" id="UP000266841"/>
    </source>
</evidence>